<dbReference type="InterPro" id="IPR000277">
    <property type="entry name" value="Cys/Met-Metab_PyrdxlP-dep_enz"/>
</dbReference>
<comment type="similarity">
    <text evidence="3">Belongs to the trans-sulfuration enzymes family.</text>
</comment>
<dbReference type="OrthoDB" id="10047078at2759"/>
<protein>
    <submittedName>
        <fullName evidence="4">PLC-like phosphodiesterase</fullName>
    </submittedName>
</protein>
<evidence type="ECO:0000256" key="2">
    <source>
        <dbReference type="ARBA" id="ARBA00022898"/>
    </source>
</evidence>
<dbReference type="RefSeq" id="XP_037216043.1">
    <property type="nucleotide sequence ID" value="XM_037366649.1"/>
</dbReference>
<dbReference type="PANTHER" id="PTHR42699">
    <property type="match status" value="1"/>
</dbReference>
<accession>A0A8H6S7X9</accession>
<evidence type="ECO:0000256" key="1">
    <source>
        <dbReference type="ARBA" id="ARBA00001933"/>
    </source>
</evidence>
<dbReference type="Proteomes" id="UP000636479">
    <property type="component" value="Unassembled WGS sequence"/>
</dbReference>
<dbReference type="PANTHER" id="PTHR42699:SF1">
    <property type="entry name" value="CYSTATHIONINE GAMMA-SYNTHASE-RELATED"/>
    <property type="match status" value="1"/>
</dbReference>
<dbReference type="InterPro" id="IPR051750">
    <property type="entry name" value="Trans-sulfuration_enzymes"/>
</dbReference>
<dbReference type="Gene3D" id="3.90.1150.10">
    <property type="entry name" value="Aspartate Aminotransferase, domain 1"/>
    <property type="match status" value="1"/>
</dbReference>
<keyword evidence="5" id="KW-1185">Reference proteome</keyword>
<dbReference type="EMBL" id="JACAZF010000009">
    <property type="protein sequence ID" value="KAF7294680.1"/>
    <property type="molecule type" value="Genomic_DNA"/>
</dbReference>
<evidence type="ECO:0000256" key="3">
    <source>
        <dbReference type="RuleBase" id="RU362118"/>
    </source>
</evidence>
<dbReference type="GeneID" id="59349165"/>
<dbReference type="Pfam" id="PF01053">
    <property type="entry name" value="Cys_Met_Meta_PP"/>
    <property type="match status" value="1"/>
</dbReference>
<dbReference type="InterPro" id="IPR015424">
    <property type="entry name" value="PyrdxlP-dep_Trfase"/>
</dbReference>
<evidence type="ECO:0000313" key="5">
    <source>
        <dbReference type="Proteomes" id="UP000636479"/>
    </source>
</evidence>
<dbReference type="Gene3D" id="3.40.640.10">
    <property type="entry name" value="Type I PLP-dependent aspartate aminotransferase-like (Major domain)"/>
    <property type="match status" value="1"/>
</dbReference>
<reference evidence="4" key="1">
    <citation type="submission" date="2020-05" db="EMBL/GenBank/DDBJ databases">
        <title>Mycena genomes resolve the evolution of fungal bioluminescence.</title>
        <authorList>
            <person name="Tsai I.J."/>
        </authorList>
    </citation>
    <scope>NUCLEOTIDE SEQUENCE</scope>
    <source>
        <strain evidence="4">171206Taipei</strain>
    </source>
</reference>
<comment type="cofactor">
    <cofactor evidence="1 3">
        <name>pyridoxal 5'-phosphate</name>
        <dbReference type="ChEBI" id="CHEBI:597326"/>
    </cofactor>
</comment>
<keyword evidence="2 3" id="KW-0663">Pyridoxal phosphate</keyword>
<sequence>MILEPSPQVGFGIPPCTPHTMSSSLPRWEDNVAISLGQGPQILKQSTYSRFVIHPQVDELSSAVLHALGASKDQHCFLFPTARLANEFRLYLDASFSAPCAVHNASELINTPPCHSVFAALFTADFRGAMRFYMFTGSGISPRLAEVCLQRLKGRLNQPLSLPSSNEGHCFGDYYIRHSPLVSTEAAKQAIRTRFAGIFGNSSTRGVDNISADDVYLYSSGMHAIWETHKLIHDVLVSPSNKLKVAHVNFLYCDTYKFIDLPGATGHHFFTDDTLDKLEALLKTGTLTHPAVLAIFTDFPGNPHLTSTDMIKLHALARCHGVPLIVDETIGGLLNVQLLPHCDVIVSSLTKLFSGLANVLAGAIMLNPASPFYSRFKTTLDATYEDTLFRHDALILEMNSREYVQRTIVTNSNTEFLSDKLFPLSQMGGAHESVLKAVYYPKYRSRKNFEMMRNSLAVEAGLEETGYGPLLSVTFTSVEAAKIFYAALRCYKGTTLGTVFTIATAFSALTHPPEKMDWLEQHGVEESLVRFSVGMEDPEAIYECVRDALDAAQRGDEVVEME</sequence>
<dbReference type="AlphaFoldDB" id="A0A8H6S7X9"/>
<dbReference type="InterPro" id="IPR015422">
    <property type="entry name" value="PyrdxlP-dep_Trfase_small"/>
</dbReference>
<dbReference type="InterPro" id="IPR015421">
    <property type="entry name" value="PyrdxlP-dep_Trfase_major"/>
</dbReference>
<evidence type="ECO:0000313" key="4">
    <source>
        <dbReference type="EMBL" id="KAF7294680.1"/>
    </source>
</evidence>
<proteinExistence type="inferred from homology"/>
<dbReference type="SUPFAM" id="SSF53383">
    <property type="entry name" value="PLP-dependent transferases"/>
    <property type="match status" value="1"/>
</dbReference>
<dbReference type="GO" id="GO:0030170">
    <property type="term" value="F:pyridoxal phosphate binding"/>
    <property type="evidence" value="ECO:0007669"/>
    <property type="project" value="InterPro"/>
</dbReference>
<dbReference type="GO" id="GO:0003962">
    <property type="term" value="F:cystathionine gamma-synthase activity"/>
    <property type="evidence" value="ECO:0007669"/>
    <property type="project" value="TreeGrafter"/>
</dbReference>
<name>A0A8H6S7X9_9AGAR</name>
<comment type="caution">
    <text evidence="4">The sequence shown here is derived from an EMBL/GenBank/DDBJ whole genome shotgun (WGS) entry which is preliminary data.</text>
</comment>
<organism evidence="4 5">
    <name type="scientific">Mycena indigotica</name>
    <dbReference type="NCBI Taxonomy" id="2126181"/>
    <lineage>
        <taxon>Eukaryota</taxon>
        <taxon>Fungi</taxon>
        <taxon>Dikarya</taxon>
        <taxon>Basidiomycota</taxon>
        <taxon>Agaricomycotina</taxon>
        <taxon>Agaricomycetes</taxon>
        <taxon>Agaricomycetidae</taxon>
        <taxon>Agaricales</taxon>
        <taxon>Marasmiineae</taxon>
        <taxon>Mycenaceae</taxon>
        <taxon>Mycena</taxon>
    </lineage>
</organism>
<gene>
    <name evidence="4" type="ORF">MIND_01005000</name>
</gene>
<dbReference type="GO" id="GO:0019346">
    <property type="term" value="P:transsulfuration"/>
    <property type="evidence" value="ECO:0007669"/>
    <property type="project" value="InterPro"/>
</dbReference>